<evidence type="ECO:0000313" key="1">
    <source>
        <dbReference type="EMBL" id="MBN3281744.1"/>
    </source>
</evidence>
<dbReference type="EMBL" id="JAAWVQ010111523">
    <property type="protein sequence ID" value="MBN3281744.1"/>
    <property type="molecule type" value="Genomic_DNA"/>
</dbReference>
<reference evidence="1" key="1">
    <citation type="journal article" date="2021" name="Cell">
        <title>Tracing the genetic footprints of vertebrate landing in non-teleost ray-finned fishes.</title>
        <authorList>
            <person name="Bi X."/>
            <person name="Wang K."/>
            <person name="Yang L."/>
            <person name="Pan H."/>
            <person name="Jiang H."/>
            <person name="Wei Q."/>
            <person name="Fang M."/>
            <person name="Yu H."/>
            <person name="Zhu C."/>
            <person name="Cai Y."/>
            <person name="He Y."/>
            <person name="Gan X."/>
            <person name="Zeng H."/>
            <person name="Yu D."/>
            <person name="Zhu Y."/>
            <person name="Jiang H."/>
            <person name="Qiu Q."/>
            <person name="Yang H."/>
            <person name="Zhang Y.E."/>
            <person name="Wang W."/>
            <person name="Zhu M."/>
            <person name="He S."/>
            <person name="Zhang G."/>
        </authorList>
    </citation>
    <scope>NUCLEOTIDE SEQUENCE</scope>
    <source>
        <strain evidence="1">Pddl_001</strain>
    </source>
</reference>
<accession>A0ABS2Y5M2</accession>
<dbReference type="SUPFAM" id="SSF48403">
    <property type="entry name" value="Ankyrin repeat"/>
    <property type="match status" value="1"/>
</dbReference>
<feature type="non-terminal residue" evidence="1">
    <location>
        <position position="1"/>
    </location>
</feature>
<dbReference type="InterPro" id="IPR036770">
    <property type="entry name" value="Ankyrin_rpt-contain_sf"/>
</dbReference>
<organism evidence="1 2">
    <name type="scientific">Polyodon spathula</name>
    <name type="common">North American paddlefish</name>
    <name type="synonym">Squalus spathula</name>
    <dbReference type="NCBI Taxonomy" id="7913"/>
    <lineage>
        <taxon>Eukaryota</taxon>
        <taxon>Metazoa</taxon>
        <taxon>Chordata</taxon>
        <taxon>Craniata</taxon>
        <taxon>Vertebrata</taxon>
        <taxon>Euteleostomi</taxon>
        <taxon>Actinopterygii</taxon>
        <taxon>Chondrostei</taxon>
        <taxon>Acipenseriformes</taxon>
        <taxon>Polyodontidae</taxon>
        <taxon>Polyodon</taxon>
    </lineage>
</organism>
<name>A0ABS2Y5M2_POLSP</name>
<keyword evidence="2" id="KW-1185">Reference proteome</keyword>
<comment type="caution">
    <text evidence="1">The sequence shown here is derived from an EMBL/GenBank/DDBJ whole genome shotgun (WGS) entry which is preliminary data.</text>
</comment>
<sequence length="137" mass="14738">SEILKCGCNFNDRDGLTDMSLIHYTCKAGAQGIDENRLQCSGLGGKTQNKGLLSGEWCIVLHLKIKCMEEPCVMYSLLFGFFDVTDADGPCSDFDFGTVMHIAASNLCVPAVKCLLEHGAKSACRVNISVVTAVPSQ</sequence>
<feature type="non-terminal residue" evidence="1">
    <location>
        <position position="137"/>
    </location>
</feature>
<evidence type="ECO:0000313" key="2">
    <source>
        <dbReference type="Proteomes" id="UP001166093"/>
    </source>
</evidence>
<proteinExistence type="predicted"/>
<dbReference type="Gene3D" id="1.25.40.20">
    <property type="entry name" value="Ankyrin repeat-containing domain"/>
    <property type="match status" value="1"/>
</dbReference>
<dbReference type="Proteomes" id="UP001166093">
    <property type="component" value="Unassembled WGS sequence"/>
</dbReference>
<protein>
    <submittedName>
        <fullName evidence="1">CLIP4 protein</fullName>
    </submittedName>
</protein>
<gene>
    <name evidence="1" type="primary">Clip4_0</name>
    <name evidence="1" type="ORF">GTO93_0017256</name>
</gene>